<name>A0A562SUT1_9BACT</name>
<feature type="transmembrane region" description="Helical" evidence="1">
    <location>
        <begin position="47"/>
        <end position="68"/>
    </location>
</feature>
<dbReference type="OrthoDB" id="9829272at2"/>
<keyword evidence="3" id="KW-1185">Reference proteome</keyword>
<organism evidence="2 3">
    <name type="scientific">Lacibacter cauensis</name>
    <dbReference type="NCBI Taxonomy" id="510947"/>
    <lineage>
        <taxon>Bacteria</taxon>
        <taxon>Pseudomonadati</taxon>
        <taxon>Bacteroidota</taxon>
        <taxon>Chitinophagia</taxon>
        <taxon>Chitinophagales</taxon>
        <taxon>Chitinophagaceae</taxon>
        <taxon>Lacibacter</taxon>
    </lineage>
</organism>
<protein>
    <submittedName>
        <fullName evidence="2">Uncharacterized protein</fullName>
    </submittedName>
</protein>
<evidence type="ECO:0000256" key="1">
    <source>
        <dbReference type="SAM" id="Phobius"/>
    </source>
</evidence>
<accession>A0A562SUT1</accession>
<reference evidence="2 3" key="1">
    <citation type="journal article" date="2015" name="Stand. Genomic Sci.">
        <title>Genomic Encyclopedia of Bacterial and Archaeal Type Strains, Phase III: the genomes of soil and plant-associated and newly described type strains.</title>
        <authorList>
            <person name="Whitman W.B."/>
            <person name="Woyke T."/>
            <person name="Klenk H.P."/>
            <person name="Zhou Y."/>
            <person name="Lilburn T.G."/>
            <person name="Beck B.J."/>
            <person name="De Vos P."/>
            <person name="Vandamme P."/>
            <person name="Eisen J.A."/>
            <person name="Garrity G."/>
            <person name="Hugenholtz P."/>
            <person name="Kyrpides N.C."/>
        </authorList>
    </citation>
    <scope>NUCLEOTIDE SEQUENCE [LARGE SCALE GENOMIC DNA]</scope>
    <source>
        <strain evidence="2 3">CGMCC 1.7271</strain>
    </source>
</reference>
<gene>
    <name evidence="2" type="ORF">IQ13_0096</name>
</gene>
<dbReference type="AlphaFoldDB" id="A0A562SUT1"/>
<proteinExistence type="predicted"/>
<comment type="caution">
    <text evidence="2">The sequence shown here is derived from an EMBL/GenBank/DDBJ whole genome shotgun (WGS) entry which is preliminary data.</text>
</comment>
<keyword evidence="1" id="KW-0472">Membrane</keyword>
<dbReference type="Proteomes" id="UP000316167">
    <property type="component" value="Unassembled WGS sequence"/>
</dbReference>
<keyword evidence="1" id="KW-1133">Transmembrane helix</keyword>
<dbReference type="EMBL" id="VLLE01000002">
    <property type="protein sequence ID" value="TWI84943.1"/>
    <property type="molecule type" value="Genomic_DNA"/>
</dbReference>
<evidence type="ECO:0000313" key="3">
    <source>
        <dbReference type="Proteomes" id="UP000316167"/>
    </source>
</evidence>
<dbReference type="RefSeq" id="WP_144883428.1">
    <property type="nucleotide sequence ID" value="NZ_VLLE01000002.1"/>
</dbReference>
<sequence>MQLSDSYQKMITALQDAKPALADADGLANSIIEAIEKDKVSQQKSRIYYLFRNVTVSAAAMLAGVFLYQTFLVDEEQSQTKPGIAINAEAPEKPALIDRENLVQSLMTYINDQKTARDKFKRNMQDYTFNNINPR</sequence>
<keyword evidence="1" id="KW-0812">Transmembrane</keyword>
<evidence type="ECO:0000313" key="2">
    <source>
        <dbReference type="EMBL" id="TWI84943.1"/>
    </source>
</evidence>